<evidence type="ECO:0000256" key="2">
    <source>
        <dbReference type="ARBA" id="ARBA00023125"/>
    </source>
</evidence>
<protein>
    <recommendedName>
        <fullName evidence="6">Zn(2)-C6 fungal-type domain-containing protein</fullName>
    </recommendedName>
</protein>
<feature type="compositionally biased region" description="Low complexity" evidence="5">
    <location>
        <begin position="1"/>
        <end position="21"/>
    </location>
</feature>
<dbReference type="PANTHER" id="PTHR31069:SF28">
    <property type="entry name" value="ZN(II)2CYS6 TRANSCRIPTION FACTOR (EUROFUNG)"/>
    <property type="match status" value="1"/>
</dbReference>
<reference evidence="7" key="1">
    <citation type="submission" date="2020-10" db="EMBL/GenBank/DDBJ databases">
        <title>Genome Sequence of Monilinia vaccinii-corymbosi Sheds Light on Mummy Berry Disease Infection of Blueberry and Mating Type.</title>
        <authorList>
            <person name="Yow A.G."/>
            <person name="Zhang Y."/>
            <person name="Bansal K."/>
            <person name="Eacker S.M."/>
            <person name="Sullivan S."/>
            <person name="Liachko I."/>
            <person name="Cubeta M.A."/>
            <person name="Rollins J.A."/>
            <person name="Ashrafi H."/>
        </authorList>
    </citation>
    <scope>NUCLEOTIDE SEQUENCE</scope>
    <source>
        <strain evidence="7">RL-1</strain>
    </source>
</reference>
<evidence type="ECO:0000256" key="5">
    <source>
        <dbReference type="SAM" id="MobiDB-lite"/>
    </source>
</evidence>
<feature type="region of interest" description="Disordered" evidence="5">
    <location>
        <begin position="1"/>
        <end position="34"/>
    </location>
</feature>
<dbReference type="SUPFAM" id="SSF57701">
    <property type="entry name" value="Zn2/Cys6 DNA-binding domain"/>
    <property type="match status" value="1"/>
</dbReference>
<dbReference type="Pfam" id="PF11951">
    <property type="entry name" value="Fungal_trans_2"/>
    <property type="match status" value="1"/>
</dbReference>
<dbReference type="Proteomes" id="UP000672032">
    <property type="component" value="Chromosome 5"/>
</dbReference>
<evidence type="ECO:0000256" key="1">
    <source>
        <dbReference type="ARBA" id="ARBA00023015"/>
    </source>
</evidence>
<keyword evidence="8" id="KW-1185">Reference proteome</keyword>
<evidence type="ECO:0000313" key="7">
    <source>
        <dbReference type="EMBL" id="QSZ35541.1"/>
    </source>
</evidence>
<evidence type="ECO:0000256" key="3">
    <source>
        <dbReference type="ARBA" id="ARBA00023163"/>
    </source>
</evidence>
<sequence>MTLPVACPPSSAASADPPIVAQRKRRRRAPASGASDDCFACAKRNVKCDRRRPYCSQCLEVGNECSGYKTQLTWGVGVASRGKLRGLSLPVAKSPPVPRSPPYSRPRAASTIARPLEKNEESVRVKLENAASASVSPFMTYDFVNMAPHGNASTTQMSDWNIPATAPEFRIPKYHPDTQQHQMQSQLPPQLHRIQTLSTGRPEGLCFSSSADSLGSCPDSEYTSPISQSFQNDEVPFLNSPTVYSSYSSRNTSIVDHSSDIMGNSRGPISCPDRFYAQSEMGSSISSHQNIYDIAEGHQAQRSHQGSPSRHPVFYDDEMLAVQNSQEPEVFVTSASSSHFGWTSINGDDVGSPTSEIDSYHHVTGHDSMSSSFTSEMSPRTSFFLDYYEKIICPSVVAIDSPSNPYREHILALASSSQSLQHAICALAACNLRMKRKQSLGQDHWRQPAELELQDRINGGSIGRPLCVRRPSIQTSLTDSMSTDASLQEEYQHRSLAVSLLDQQLSDPSKARHDCVLATLFILCHYRMCESGIAQFRTQFAGVKKILGMRECGTDTGNWGWMESLFTYYDGIAASINDRESQLRGGYLEMLANPSNPHHAIENMAGCDAVLFKTIAKLGRLNLLSQHRPVMNDSITSPHHSNHMHHTSGLHQPRLAGQALVDFYSLHSISFDGNGFASTMTLDDEPNFPIQNLAPLSPTSCSPNSSATSYMPGDTTRATFWSEWKAARLALQDWEFSPSHIVSSLPVAPTATQIRDFGYVSEAFRYSALLYTERLACPNTPSAHLNFQNLVSQVLFYVTSLEADGGCERFLLWPLFICGSECVNELQQSIVRRKCREITTRSGYLNNLAGLEVLEKLWAEGKDGSGSPDGMRGHTGPFKWSKHMDGGEGEWIMV</sequence>
<dbReference type="AlphaFoldDB" id="A0A8A3PKS6"/>
<dbReference type="Gene3D" id="4.10.240.10">
    <property type="entry name" value="Zn(2)-C6 fungal-type DNA-binding domain"/>
    <property type="match status" value="1"/>
</dbReference>
<keyword evidence="2" id="KW-0238">DNA-binding</keyword>
<accession>A0A8A3PKS6</accession>
<proteinExistence type="predicted"/>
<evidence type="ECO:0000313" key="8">
    <source>
        <dbReference type="Proteomes" id="UP000672032"/>
    </source>
</evidence>
<name>A0A8A3PKS6_9HELO</name>
<dbReference type="InterPro" id="IPR021858">
    <property type="entry name" value="Fun_TF"/>
</dbReference>
<dbReference type="CDD" id="cd00067">
    <property type="entry name" value="GAL4"/>
    <property type="match status" value="1"/>
</dbReference>
<feature type="domain" description="Zn(2)-C6 fungal-type" evidence="6">
    <location>
        <begin position="37"/>
        <end position="66"/>
    </location>
</feature>
<dbReference type="GO" id="GO:0003677">
    <property type="term" value="F:DNA binding"/>
    <property type="evidence" value="ECO:0007669"/>
    <property type="project" value="UniProtKB-KW"/>
</dbReference>
<dbReference type="InterPro" id="IPR036864">
    <property type="entry name" value="Zn2-C6_fun-type_DNA-bd_sf"/>
</dbReference>
<dbReference type="PANTHER" id="PTHR31069">
    <property type="entry name" value="OLEATE-ACTIVATED TRANSCRIPTION FACTOR 1-RELATED"/>
    <property type="match status" value="1"/>
</dbReference>
<dbReference type="OrthoDB" id="3431704at2759"/>
<dbReference type="InterPro" id="IPR001138">
    <property type="entry name" value="Zn2Cys6_DnaBD"/>
</dbReference>
<keyword evidence="1" id="KW-0805">Transcription regulation</keyword>
<dbReference type="EMBL" id="CP063409">
    <property type="protein sequence ID" value="QSZ35541.1"/>
    <property type="molecule type" value="Genomic_DNA"/>
</dbReference>
<organism evidence="7 8">
    <name type="scientific">Monilinia vaccinii-corymbosi</name>
    <dbReference type="NCBI Taxonomy" id="61207"/>
    <lineage>
        <taxon>Eukaryota</taxon>
        <taxon>Fungi</taxon>
        <taxon>Dikarya</taxon>
        <taxon>Ascomycota</taxon>
        <taxon>Pezizomycotina</taxon>
        <taxon>Leotiomycetes</taxon>
        <taxon>Helotiales</taxon>
        <taxon>Sclerotiniaceae</taxon>
        <taxon>Monilinia</taxon>
    </lineage>
</organism>
<keyword evidence="4" id="KW-0539">Nucleus</keyword>
<gene>
    <name evidence="7" type="ORF">DSL72_008411</name>
</gene>
<dbReference type="Pfam" id="PF00172">
    <property type="entry name" value="Zn_clus"/>
    <property type="match status" value="1"/>
</dbReference>
<evidence type="ECO:0000259" key="6">
    <source>
        <dbReference type="PROSITE" id="PS50048"/>
    </source>
</evidence>
<feature type="compositionally biased region" description="Pro residues" evidence="5">
    <location>
        <begin position="93"/>
        <end position="104"/>
    </location>
</feature>
<keyword evidence="3" id="KW-0804">Transcription</keyword>
<dbReference type="PROSITE" id="PS50048">
    <property type="entry name" value="ZN2_CY6_FUNGAL_2"/>
    <property type="match status" value="1"/>
</dbReference>
<dbReference type="InterPro" id="IPR050675">
    <property type="entry name" value="OAF3"/>
</dbReference>
<dbReference type="GO" id="GO:0000981">
    <property type="term" value="F:DNA-binding transcription factor activity, RNA polymerase II-specific"/>
    <property type="evidence" value="ECO:0007669"/>
    <property type="project" value="InterPro"/>
</dbReference>
<evidence type="ECO:0000256" key="4">
    <source>
        <dbReference type="ARBA" id="ARBA00023242"/>
    </source>
</evidence>
<feature type="region of interest" description="Disordered" evidence="5">
    <location>
        <begin position="90"/>
        <end position="109"/>
    </location>
</feature>
<dbReference type="GO" id="GO:0008270">
    <property type="term" value="F:zinc ion binding"/>
    <property type="evidence" value="ECO:0007669"/>
    <property type="project" value="InterPro"/>
</dbReference>